<dbReference type="GO" id="GO:0006886">
    <property type="term" value="P:intracellular protein transport"/>
    <property type="evidence" value="ECO:0007669"/>
    <property type="project" value="EnsemblFungi"/>
</dbReference>
<dbReference type="SUPFAM" id="SSF58038">
    <property type="entry name" value="SNARE fusion complex"/>
    <property type="match status" value="1"/>
</dbReference>
<evidence type="ECO:0000256" key="3">
    <source>
        <dbReference type="ARBA" id="ARBA00008025"/>
    </source>
</evidence>
<dbReference type="SUPFAM" id="SSF64356">
    <property type="entry name" value="SNARE-like"/>
    <property type="match status" value="1"/>
</dbReference>
<dbReference type="EMBL" id="KV454006">
    <property type="protein sequence ID" value="ODQ44805.1"/>
    <property type="molecule type" value="Genomic_DNA"/>
</dbReference>
<dbReference type="GO" id="GO:0005789">
    <property type="term" value="C:endoplasmic reticulum membrane"/>
    <property type="evidence" value="ECO:0007669"/>
    <property type="project" value="UniProtKB-SubCell"/>
</dbReference>
<organism evidence="22 23">
    <name type="scientific">Pichia membranifaciens NRRL Y-2026</name>
    <dbReference type="NCBI Taxonomy" id="763406"/>
    <lineage>
        <taxon>Eukaryota</taxon>
        <taxon>Fungi</taxon>
        <taxon>Dikarya</taxon>
        <taxon>Ascomycota</taxon>
        <taxon>Saccharomycotina</taxon>
        <taxon>Pichiomycetes</taxon>
        <taxon>Pichiales</taxon>
        <taxon>Pichiaceae</taxon>
        <taxon>Pichia</taxon>
    </lineage>
</organism>
<evidence type="ECO:0000313" key="23">
    <source>
        <dbReference type="Proteomes" id="UP000094455"/>
    </source>
</evidence>
<name>A0A1E3NF74_9ASCO</name>
<evidence type="ECO:0000256" key="9">
    <source>
        <dbReference type="ARBA" id="ARBA00022989"/>
    </source>
</evidence>
<feature type="domain" description="Longin" evidence="20">
    <location>
        <begin position="5"/>
        <end position="125"/>
    </location>
</feature>
<evidence type="ECO:0000256" key="10">
    <source>
        <dbReference type="ARBA" id="ARBA00023034"/>
    </source>
</evidence>
<protein>
    <recommendedName>
        <fullName evidence="15">Protein transport protein SEC22</fullName>
    </recommendedName>
    <alternativeName>
        <fullName evidence="17">SEC22 vesicle-trafficking protein homolog B</fullName>
    </alternativeName>
    <alternativeName>
        <fullName evidence="16">Synaptobrevin homolog YKT6</fullName>
    </alternativeName>
    <alternativeName>
        <fullName evidence="14">Vesicle-trafficking protein SEC22b</fullName>
    </alternativeName>
</protein>
<dbReference type="OrthoDB" id="1719357at2759"/>
<dbReference type="PROSITE" id="PS50859">
    <property type="entry name" value="LONGIN"/>
    <property type="match status" value="1"/>
</dbReference>
<comment type="subcellular location">
    <subcellularLocation>
        <location evidence="1">Endoplasmic reticulum membrane</location>
        <topology evidence="1">Single-pass type IV membrane protein</topology>
    </subcellularLocation>
    <subcellularLocation>
        <location evidence="13">Endoplasmic reticulum-Golgi intermediate compartment membrane</location>
    </subcellularLocation>
    <subcellularLocation>
        <location evidence="2">Golgi apparatus membrane</location>
        <topology evidence="2">Single-pass type IV membrane protein</topology>
    </subcellularLocation>
</comment>
<comment type="similarity">
    <text evidence="3">Belongs to the synaptobrevin family.</text>
</comment>
<evidence type="ECO:0000256" key="7">
    <source>
        <dbReference type="ARBA" id="ARBA00022892"/>
    </source>
</evidence>
<dbReference type="InterPro" id="IPR011012">
    <property type="entry name" value="Longin-like_dom_sf"/>
</dbReference>
<keyword evidence="9 19" id="KW-1133">Transmembrane helix</keyword>
<dbReference type="InterPro" id="IPR010908">
    <property type="entry name" value="Longin_dom"/>
</dbReference>
<feature type="domain" description="V-SNARE coiled-coil homology" evidence="21">
    <location>
        <begin position="140"/>
        <end position="200"/>
    </location>
</feature>
<keyword evidence="6" id="KW-0256">Endoplasmic reticulum</keyword>
<evidence type="ECO:0000256" key="17">
    <source>
        <dbReference type="ARBA" id="ARBA00033315"/>
    </source>
</evidence>
<dbReference type="GO" id="GO:0006890">
    <property type="term" value="P:retrograde vesicle-mediated transport, Golgi to endoplasmic reticulum"/>
    <property type="evidence" value="ECO:0007669"/>
    <property type="project" value="EnsemblFungi"/>
</dbReference>
<accession>A0A1E3NF74</accession>
<evidence type="ECO:0000256" key="2">
    <source>
        <dbReference type="ARBA" id="ARBA00004409"/>
    </source>
</evidence>
<dbReference type="PANTHER" id="PTHR45837">
    <property type="entry name" value="VESICLE-TRAFFICKING PROTEIN SEC22B"/>
    <property type="match status" value="1"/>
</dbReference>
<evidence type="ECO:0000256" key="8">
    <source>
        <dbReference type="ARBA" id="ARBA00022927"/>
    </source>
</evidence>
<evidence type="ECO:0000256" key="5">
    <source>
        <dbReference type="ARBA" id="ARBA00022692"/>
    </source>
</evidence>
<evidence type="ECO:0000256" key="4">
    <source>
        <dbReference type="ARBA" id="ARBA00022448"/>
    </source>
</evidence>
<evidence type="ECO:0000256" key="1">
    <source>
        <dbReference type="ARBA" id="ARBA00004163"/>
    </source>
</evidence>
<dbReference type="STRING" id="763406.A0A1E3NF74"/>
<keyword evidence="4" id="KW-0813">Transport</keyword>
<feature type="transmembrane region" description="Helical" evidence="19">
    <location>
        <begin position="202"/>
        <end position="220"/>
    </location>
</feature>
<dbReference type="GO" id="GO:0006888">
    <property type="term" value="P:endoplasmic reticulum to Golgi vesicle-mediated transport"/>
    <property type="evidence" value="ECO:0007669"/>
    <property type="project" value="EnsemblFungi"/>
</dbReference>
<keyword evidence="5 19" id="KW-0812">Transmembrane</keyword>
<dbReference type="InterPro" id="IPR001388">
    <property type="entry name" value="Synaptobrevin-like"/>
</dbReference>
<dbReference type="GO" id="GO:0033116">
    <property type="term" value="C:endoplasmic reticulum-Golgi intermediate compartment membrane"/>
    <property type="evidence" value="ECO:0007669"/>
    <property type="project" value="UniProtKB-SubCell"/>
</dbReference>
<dbReference type="Gene3D" id="3.30.450.50">
    <property type="entry name" value="Longin domain"/>
    <property type="match status" value="1"/>
</dbReference>
<dbReference type="SMART" id="SM01270">
    <property type="entry name" value="Longin"/>
    <property type="match status" value="1"/>
</dbReference>
<dbReference type="InterPro" id="IPR042855">
    <property type="entry name" value="V_SNARE_CC"/>
</dbReference>
<dbReference type="InterPro" id="IPR044565">
    <property type="entry name" value="Sec22"/>
</dbReference>
<evidence type="ECO:0000313" key="22">
    <source>
        <dbReference type="EMBL" id="ODQ44805.1"/>
    </source>
</evidence>
<dbReference type="CDD" id="cd14824">
    <property type="entry name" value="Longin"/>
    <property type="match status" value="1"/>
</dbReference>
<sequence>METTTVYQLSTGTPLAASSDDASTPALLDLKRKTKQIVQTLSSPEQPAAGNIVSKPYTIHYQSDRDSDVLVLVITAESFPSQLALSYLCELHDEFVHIHSKELQSASQRQETLRPYQFMSFETFISKTKRVYADSRAKDGLSDVNNQLRDVKNIMNKNINDLLNRGEELHTLQDLSSSLREQSIKYKKYAKKINWDLFIKQYAPLTIVVLVVILILYRWIA</sequence>
<dbReference type="Proteomes" id="UP000094455">
    <property type="component" value="Unassembled WGS sequence"/>
</dbReference>
<reference evidence="22 23" key="1">
    <citation type="journal article" date="2016" name="Proc. Natl. Acad. Sci. U.S.A.">
        <title>Comparative genomics of biotechnologically important yeasts.</title>
        <authorList>
            <person name="Riley R."/>
            <person name="Haridas S."/>
            <person name="Wolfe K.H."/>
            <person name="Lopes M.R."/>
            <person name="Hittinger C.T."/>
            <person name="Goeker M."/>
            <person name="Salamov A.A."/>
            <person name="Wisecaver J.H."/>
            <person name="Long T.M."/>
            <person name="Calvey C.H."/>
            <person name="Aerts A.L."/>
            <person name="Barry K.W."/>
            <person name="Choi C."/>
            <person name="Clum A."/>
            <person name="Coughlan A.Y."/>
            <person name="Deshpande S."/>
            <person name="Douglass A.P."/>
            <person name="Hanson S.J."/>
            <person name="Klenk H.-P."/>
            <person name="LaButti K.M."/>
            <person name="Lapidus A."/>
            <person name="Lindquist E.A."/>
            <person name="Lipzen A.M."/>
            <person name="Meier-Kolthoff J.P."/>
            <person name="Ohm R.A."/>
            <person name="Otillar R.P."/>
            <person name="Pangilinan J.L."/>
            <person name="Peng Y."/>
            <person name="Rokas A."/>
            <person name="Rosa C.A."/>
            <person name="Scheuner C."/>
            <person name="Sibirny A.A."/>
            <person name="Slot J.C."/>
            <person name="Stielow J.B."/>
            <person name="Sun H."/>
            <person name="Kurtzman C.P."/>
            <person name="Blackwell M."/>
            <person name="Grigoriev I.V."/>
            <person name="Jeffries T.W."/>
        </authorList>
    </citation>
    <scope>NUCLEOTIDE SEQUENCE [LARGE SCALE GENOMIC DNA]</scope>
    <source>
        <strain evidence="22 23">NRRL Y-2026</strain>
    </source>
</reference>
<gene>
    <name evidence="22" type="ORF">PICMEDRAFT_18188</name>
</gene>
<proteinExistence type="inferred from homology"/>
<keyword evidence="23" id="KW-1185">Reference proteome</keyword>
<keyword evidence="8" id="KW-0653">Protein transport</keyword>
<dbReference type="PROSITE" id="PS50892">
    <property type="entry name" value="V_SNARE"/>
    <property type="match status" value="1"/>
</dbReference>
<evidence type="ECO:0000256" key="18">
    <source>
        <dbReference type="PROSITE-ProRule" id="PRU00290"/>
    </source>
</evidence>
<dbReference type="GO" id="GO:0048280">
    <property type="term" value="P:vesicle fusion with Golgi apparatus"/>
    <property type="evidence" value="ECO:0007669"/>
    <property type="project" value="EnsemblFungi"/>
</dbReference>
<evidence type="ECO:0000256" key="12">
    <source>
        <dbReference type="ARBA" id="ARBA00023136"/>
    </source>
</evidence>
<dbReference type="PRINTS" id="PR00219">
    <property type="entry name" value="SYNAPTOBREVN"/>
</dbReference>
<dbReference type="Gene3D" id="1.20.5.110">
    <property type="match status" value="1"/>
</dbReference>
<dbReference type="Pfam" id="PF13774">
    <property type="entry name" value="Longin"/>
    <property type="match status" value="1"/>
</dbReference>
<keyword evidence="7" id="KW-0931">ER-Golgi transport</keyword>
<dbReference type="GO" id="GO:0012507">
    <property type="term" value="C:ER to Golgi transport vesicle membrane"/>
    <property type="evidence" value="ECO:0007669"/>
    <property type="project" value="EnsemblFungi"/>
</dbReference>
<dbReference type="GO" id="GO:0031201">
    <property type="term" value="C:SNARE complex"/>
    <property type="evidence" value="ECO:0007669"/>
    <property type="project" value="EnsemblFungi"/>
</dbReference>
<evidence type="ECO:0000259" key="20">
    <source>
        <dbReference type="PROSITE" id="PS50859"/>
    </source>
</evidence>
<dbReference type="Pfam" id="PF00957">
    <property type="entry name" value="Synaptobrevin"/>
    <property type="match status" value="1"/>
</dbReference>
<evidence type="ECO:0000256" key="14">
    <source>
        <dbReference type="ARBA" id="ARBA00024248"/>
    </source>
</evidence>
<evidence type="ECO:0000256" key="16">
    <source>
        <dbReference type="ARBA" id="ARBA00026133"/>
    </source>
</evidence>
<dbReference type="GeneID" id="30178596"/>
<dbReference type="GO" id="GO:0000139">
    <property type="term" value="C:Golgi membrane"/>
    <property type="evidence" value="ECO:0007669"/>
    <property type="project" value="UniProtKB-SubCell"/>
</dbReference>
<evidence type="ECO:0000256" key="6">
    <source>
        <dbReference type="ARBA" id="ARBA00022824"/>
    </source>
</evidence>
<dbReference type="GO" id="GO:0005484">
    <property type="term" value="F:SNAP receptor activity"/>
    <property type="evidence" value="ECO:0007669"/>
    <property type="project" value="EnsemblFungi"/>
</dbReference>
<evidence type="ECO:0000256" key="13">
    <source>
        <dbReference type="ARBA" id="ARBA00024187"/>
    </source>
</evidence>
<keyword evidence="12 19" id="KW-0472">Membrane</keyword>
<keyword evidence="11 18" id="KW-0175">Coiled coil</keyword>
<evidence type="ECO:0000256" key="19">
    <source>
        <dbReference type="SAM" id="Phobius"/>
    </source>
</evidence>
<evidence type="ECO:0000256" key="15">
    <source>
        <dbReference type="ARBA" id="ARBA00024249"/>
    </source>
</evidence>
<dbReference type="RefSeq" id="XP_019015918.1">
    <property type="nucleotide sequence ID" value="XM_019161909.1"/>
</dbReference>
<evidence type="ECO:0000256" key="11">
    <source>
        <dbReference type="ARBA" id="ARBA00023054"/>
    </source>
</evidence>
<keyword evidence="10" id="KW-0333">Golgi apparatus</keyword>
<dbReference type="AlphaFoldDB" id="A0A1E3NF74"/>
<evidence type="ECO:0000259" key="21">
    <source>
        <dbReference type="PROSITE" id="PS50892"/>
    </source>
</evidence>